<dbReference type="Proteomes" id="UP000187013">
    <property type="component" value="Unassembled WGS sequence"/>
</dbReference>
<evidence type="ECO:0000313" key="4">
    <source>
        <dbReference type="EMBL" id="GAV50052.1"/>
    </source>
</evidence>
<dbReference type="Pfam" id="PF13373">
    <property type="entry name" value="Dsc3_C"/>
    <property type="match status" value="1"/>
</dbReference>
<evidence type="ECO:0008006" key="6">
    <source>
        <dbReference type="Google" id="ProtNLM"/>
    </source>
</evidence>
<feature type="transmembrane region" description="Helical" evidence="1">
    <location>
        <begin position="260"/>
        <end position="277"/>
    </location>
</feature>
<dbReference type="GO" id="GO:0016567">
    <property type="term" value="P:protein ubiquitination"/>
    <property type="evidence" value="ECO:0007669"/>
    <property type="project" value="EnsemblFungi"/>
</dbReference>
<dbReference type="Pfam" id="PF10302">
    <property type="entry name" value="Dsc3_N"/>
    <property type="match status" value="1"/>
</dbReference>
<evidence type="ECO:0000256" key="1">
    <source>
        <dbReference type="SAM" id="Phobius"/>
    </source>
</evidence>
<name>A0A1Q3A2Y4_ZYGRO</name>
<feature type="domain" description="DSC E3 ubiquitin ligase complex subunit 3 ubiquitin-like" evidence="2">
    <location>
        <begin position="21"/>
        <end position="121"/>
    </location>
</feature>
<dbReference type="InterPro" id="IPR045226">
    <property type="entry name" value="Dsc3"/>
</dbReference>
<gene>
    <name evidence="4" type="ORF">ZYGR_0S01860</name>
</gene>
<dbReference type="GO" id="GO:0000328">
    <property type="term" value="C:fungal-type vacuole lumen"/>
    <property type="evidence" value="ECO:0007669"/>
    <property type="project" value="EnsemblFungi"/>
</dbReference>
<feature type="domain" description="DSC E3 ubiquitin ligase complex subunit 3 C-terminal" evidence="3">
    <location>
        <begin position="150"/>
        <end position="276"/>
    </location>
</feature>
<dbReference type="AlphaFoldDB" id="A0A1Q3A2Y4"/>
<keyword evidence="1" id="KW-1133">Transmembrane helix</keyword>
<feature type="transmembrane region" description="Helical" evidence="1">
    <location>
        <begin position="230"/>
        <end position="248"/>
    </location>
</feature>
<keyword evidence="1" id="KW-0472">Membrane</keyword>
<dbReference type="OMA" id="QGSFKEM"/>
<dbReference type="GO" id="GO:0044695">
    <property type="term" value="C:Dsc E3 ubiquitin ligase complex"/>
    <property type="evidence" value="ECO:0007669"/>
    <property type="project" value="EnsemblFungi"/>
</dbReference>
<dbReference type="OrthoDB" id="2556122at2759"/>
<dbReference type="PANTHER" id="PTHR28049:SF1">
    <property type="entry name" value="DSC E3 UBIQUITIN LIGASE COMPLEX SUBUNIT 3"/>
    <property type="match status" value="1"/>
</dbReference>
<dbReference type="GO" id="GO:0005783">
    <property type="term" value="C:endoplasmic reticulum"/>
    <property type="evidence" value="ECO:0007669"/>
    <property type="project" value="EnsemblFungi"/>
</dbReference>
<protein>
    <recommendedName>
        <fullName evidence="6">Ubiquitin-like domain-containing protein</fullName>
    </recommendedName>
</protein>
<dbReference type="PANTHER" id="PTHR28049">
    <property type="entry name" value="TRANSMEMBRANE PROTEIN YOR223W"/>
    <property type="match status" value="1"/>
</dbReference>
<dbReference type="eggNOG" id="ENOG502RXWC">
    <property type="taxonomic scope" value="Eukaryota"/>
</dbReference>
<dbReference type="EMBL" id="BDGX01000019">
    <property type="protein sequence ID" value="GAV50052.1"/>
    <property type="molecule type" value="Genomic_DNA"/>
</dbReference>
<accession>A0A1Q3A2Y4</accession>
<comment type="caution">
    <text evidence="4">The sequence shown here is derived from an EMBL/GenBank/DDBJ whole genome shotgun (WGS) entry which is preliminary data.</text>
</comment>
<evidence type="ECO:0000313" key="5">
    <source>
        <dbReference type="Proteomes" id="UP000187013"/>
    </source>
</evidence>
<reference evidence="4 5" key="1">
    <citation type="submission" date="2016-08" db="EMBL/GenBank/DDBJ databases">
        <title>Draft genome sequence of allopolyploid Zygosaccharomyces rouxii.</title>
        <authorList>
            <person name="Watanabe J."/>
            <person name="Uehara K."/>
            <person name="Mogi Y."/>
            <person name="Tsukioka Y."/>
        </authorList>
    </citation>
    <scope>NUCLEOTIDE SEQUENCE [LARGE SCALE GENOMIC DNA]</scope>
    <source>
        <strain evidence="4 5">NBRC 110957</strain>
    </source>
</reference>
<keyword evidence="1" id="KW-0812">Transmembrane</keyword>
<evidence type="ECO:0000259" key="3">
    <source>
        <dbReference type="Pfam" id="PF13373"/>
    </source>
</evidence>
<proteinExistence type="predicted"/>
<dbReference type="GO" id="GO:0140624">
    <property type="term" value="P:EGAD pathway"/>
    <property type="evidence" value="ECO:0007669"/>
    <property type="project" value="EnsemblFungi"/>
</dbReference>
<evidence type="ECO:0000259" key="2">
    <source>
        <dbReference type="Pfam" id="PF10302"/>
    </source>
</evidence>
<dbReference type="InterPro" id="IPR025390">
    <property type="entry name" value="Dsc3_C"/>
</dbReference>
<organism evidence="4 5">
    <name type="scientific">Zygosaccharomyces rouxii</name>
    <dbReference type="NCBI Taxonomy" id="4956"/>
    <lineage>
        <taxon>Eukaryota</taxon>
        <taxon>Fungi</taxon>
        <taxon>Dikarya</taxon>
        <taxon>Ascomycota</taxon>
        <taxon>Saccharomycotina</taxon>
        <taxon>Saccharomycetes</taxon>
        <taxon>Saccharomycetales</taxon>
        <taxon>Saccharomycetaceae</taxon>
        <taxon>Zygosaccharomyces</taxon>
    </lineage>
</organism>
<sequence length="278" mass="32011">MSQEPLLPLYRTAPNSPNRRVIVIRFSDVNIRDLEIDITDVPYREVTTRWLRQKCRELRPQETDSRRLKFIRSGALLNSHADLSSELSRHFIRQDAASNGNDSNRDQSRSKFYIHCIVGTERLERDQLLNEDAMDDAGPSREGVTTQAVGFDRLRAVGFTDEEIELLRQQFRATYGDLETEPNRDGDDNDIRQLEEQWMESGTERPGEAVYEDERFNAMPTSNFRHNRDLLVGICVGFFLGLFGLLLMKTEGLFSKRQKMAIVAGVMVNVMFNAVRGF</sequence>
<dbReference type="InterPro" id="IPR019413">
    <property type="entry name" value="Dsc3_ub-like_dom"/>
</dbReference>